<dbReference type="Proteomes" id="UP000326950">
    <property type="component" value="Unassembled WGS sequence"/>
</dbReference>
<protein>
    <submittedName>
        <fullName evidence="2">Uncharacterized protein</fullName>
    </submittedName>
</protein>
<proteinExistence type="predicted"/>
<reference evidence="2 3" key="1">
    <citation type="submission" date="2019-04" db="EMBL/GenBank/DDBJ databases">
        <title>Friends and foes A comparative genomics study of 23 Aspergillus species from section Flavi.</title>
        <authorList>
            <consortium name="DOE Joint Genome Institute"/>
            <person name="Kjaerbolling I."/>
            <person name="Vesth T."/>
            <person name="Frisvad J.C."/>
            <person name="Nybo J.L."/>
            <person name="Theobald S."/>
            <person name="Kildgaard S."/>
            <person name="Isbrandt T."/>
            <person name="Kuo A."/>
            <person name="Sato A."/>
            <person name="Lyhne E.K."/>
            <person name="Kogle M.E."/>
            <person name="Wiebenga A."/>
            <person name="Kun R.S."/>
            <person name="Lubbers R.J."/>
            <person name="Makela M.R."/>
            <person name="Barry K."/>
            <person name="Chovatia M."/>
            <person name="Clum A."/>
            <person name="Daum C."/>
            <person name="Haridas S."/>
            <person name="He G."/>
            <person name="LaButti K."/>
            <person name="Lipzen A."/>
            <person name="Mondo S."/>
            <person name="Riley R."/>
            <person name="Salamov A."/>
            <person name="Simmons B.A."/>
            <person name="Magnuson J.K."/>
            <person name="Henrissat B."/>
            <person name="Mortensen U.H."/>
            <person name="Larsen T.O."/>
            <person name="Devries R.P."/>
            <person name="Grigoriev I.V."/>
            <person name="Machida M."/>
            <person name="Baker S.E."/>
            <person name="Andersen M.R."/>
        </authorList>
    </citation>
    <scope>NUCLEOTIDE SEQUENCE [LARGE SCALE GENOMIC DNA]</scope>
    <source>
        <strain evidence="2 3">CBS 117626</strain>
    </source>
</reference>
<keyword evidence="3" id="KW-1185">Reference proteome</keyword>
<sequence>MGRVLIIIIYLNSVRSTAPSCLDPFYDSCCIALIIDGLLLGSVDERSLWKIENKIKKIKIKISHPYHNDSQT</sequence>
<name>A0A5N6UDN7_ASPTM</name>
<evidence type="ECO:0000313" key="2">
    <source>
        <dbReference type="EMBL" id="KAE8156663.1"/>
    </source>
</evidence>
<gene>
    <name evidence="2" type="ORF">BDV40DRAFT_280589</name>
</gene>
<keyword evidence="1" id="KW-0732">Signal</keyword>
<feature type="chain" id="PRO_5025062249" evidence="1">
    <location>
        <begin position="17"/>
        <end position="72"/>
    </location>
</feature>
<organism evidence="2 3">
    <name type="scientific">Aspergillus tamarii</name>
    <dbReference type="NCBI Taxonomy" id="41984"/>
    <lineage>
        <taxon>Eukaryota</taxon>
        <taxon>Fungi</taxon>
        <taxon>Dikarya</taxon>
        <taxon>Ascomycota</taxon>
        <taxon>Pezizomycotina</taxon>
        <taxon>Eurotiomycetes</taxon>
        <taxon>Eurotiomycetidae</taxon>
        <taxon>Eurotiales</taxon>
        <taxon>Aspergillaceae</taxon>
        <taxon>Aspergillus</taxon>
        <taxon>Aspergillus subgen. Circumdati</taxon>
    </lineage>
</organism>
<accession>A0A5N6UDN7</accession>
<dbReference type="AlphaFoldDB" id="A0A5N6UDN7"/>
<evidence type="ECO:0000256" key="1">
    <source>
        <dbReference type="SAM" id="SignalP"/>
    </source>
</evidence>
<dbReference type="EMBL" id="ML738752">
    <property type="protein sequence ID" value="KAE8156663.1"/>
    <property type="molecule type" value="Genomic_DNA"/>
</dbReference>
<feature type="signal peptide" evidence="1">
    <location>
        <begin position="1"/>
        <end position="16"/>
    </location>
</feature>
<evidence type="ECO:0000313" key="3">
    <source>
        <dbReference type="Proteomes" id="UP000326950"/>
    </source>
</evidence>